<dbReference type="Pfam" id="PF01882">
    <property type="entry name" value="DUF58"/>
    <property type="match status" value="1"/>
</dbReference>
<dbReference type="RefSeq" id="WP_145281527.1">
    <property type="nucleotide sequence ID" value="NZ_CP036318.1"/>
</dbReference>
<gene>
    <name evidence="2" type="ORF">Mal33_00100</name>
</gene>
<dbReference type="InterPro" id="IPR036465">
    <property type="entry name" value="vWFA_dom_sf"/>
</dbReference>
<dbReference type="Proteomes" id="UP000316770">
    <property type="component" value="Chromosome"/>
</dbReference>
<organism evidence="2 3">
    <name type="scientific">Rosistilla oblonga</name>
    <dbReference type="NCBI Taxonomy" id="2527990"/>
    <lineage>
        <taxon>Bacteria</taxon>
        <taxon>Pseudomonadati</taxon>
        <taxon>Planctomycetota</taxon>
        <taxon>Planctomycetia</taxon>
        <taxon>Pirellulales</taxon>
        <taxon>Pirellulaceae</taxon>
        <taxon>Rosistilla</taxon>
    </lineage>
</organism>
<dbReference type="EMBL" id="CP036318">
    <property type="protein sequence ID" value="QDV54069.1"/>
    <property type="molecule type" value="Genomic_DNA"/>
</dbReference>
<dbReference type="InterPro" id="IPR002881">
    <property type="entry name" value="DUF58"/>
</dbReference>
<sequence>MSASSNDAPAQIDPSSLMRIKNLQLRAKTVVEGFYNGLHRSPFHGFSVEFSEYRPYTLGDDPRTLDWKLFARSDRYYIKRYEDETNRRCYLMVDQSKSMGFGSLDYTKADYTRTLAATLAHFLTQQRDAVGLMTFDRKVNEFIAARHRPGHMNRLLGSLDQSFEGTGTDLSEPLEQLAALVSKRGLIILISDLLAPIDMLRTRLAYLRSRGHEMMILRVNDPAEIEFTLPQAAMIRDMETGKELYIDPEVAKAQYQANFKEHETQLVAICESLGIDLTQLVTNQPMDEALYQLLSLQTRRSRGPQRGGSLSAAARGAAT</sequence>
<keyword evidence="3" id="KW-1185">Reference proteome</keyword>
<evidence type="ECO:0000313" key="3">
    <source>
        <dbReference type="Proteomes" id="UP000316770"/>
    </source>
</evidence>
<accession>A0A518ILV4</accession>
<dbReference type="PANTHER" id="PTHR33608">
    <property type="entry name" value="BLL2464 PROTEIN"/>
    <property type="match status" value="1"/>
</dbReference>
<proteinExistence type="predicted"/>
<dbReference type="Gene3D" id="3.40.50.410">
    <property type="entry name" value="von Willebrand factor, type A domain"/>
    <property type="match status" value="1"/>
</dbReference>
<reference evidence="2 3" key="1">
    <citation type="submission" date="2019-02" db="EMBL/GenBank/DDBJ databases">
        <title>Deep-cultivation of Planctomycetes and their phenomic and genomic characterization uncovers novel biology.</title>
        <authorList>
            <person name="Wiegand S."/>
            <person name="Jogler M."/>
            <person name="Boedeker C."/>
            <person name="Pinto D."/>
            <person name="Vollmers J."/>
            <person name="Rivas-Marin E."/>
            <person name="Kohn T."/>
            <person name="Peeters S.H."/>
            <person name="Heuer A."/>
            <person name="Rast P."/>
            <person name="Oberbeckmann S."/>
            <person name="Bunk B."/>
            <person name="Jeske O."/>
            <person name="Meyerdierks A."/>
            <person name="Storesund J.E."/>
            <person name="Kallscheuer N."/>
            <person name="Luecker S."/>
            <person name="Lage O.M."/>
            <person name="Pohl T."/>
            <person name="Merkel B.J."/>
            <person name="Hornburger P."/>
            <person name="Mueller R.-W."/>
            <person name="Bruemmer F."/>
            <person name="Labrenz M."/>
            <person name="Spormann A.M."/>
            <person name="Op den Camp H."/>
            <person name="Overmann J."/>
            <person name="Amann R."/>
            <person name="Jetten M.S.M."/>
            <person name="Mascher T."/>
            <person name="Medema M.H."/>
            <person name="Devos D.P."/>
            <person name="Kaster A.-K."/>
            <person name="Ovreas L."/>
            <person name="Rohde M."/>
            <person name="Galperin M.Y."/>
            <person name="Jogler C."/>
        </authorList>
    </citation>
    <scope>NUCLEOTIDE SEQUENCE [LARGE SCALE GENOMIC DNA]</scope>
    <source>
        <strain evidence="2 3">Mal33</strain>
    </source>
</reference>
<name>A0A518ILV4_9BACT</name>
<evidence type="ECO:0000313" key="2">
    <source>
        <dbReference type="EMBL" id="QDV54069.1"/>
    </source>
</evidence>
<protein>
    <submittedName>
        <fullName evidence="2">VWA domain containing CoxE-like protein</fullName>
    </submittedName>
</protein>
<dbReference type="SUPFAM" id="SSF53300">
    <property type="entry name" value="vWA-like"/>
    <property type="match status" value="1"/>
</dbReference>
<dbReference type="AlphaFoldDB" id="A0A518ILV4"/>
<dbReference type="PANTHER" id="PTHR33608:SF7">
    <property type="entry name" value="DUF58 DOMAIN-CONTAINING PROTEIN"/>
    <property type="match status" value="1"/>
</dbReference>
<evidence type="ECO:0000259" key="1">
    <source>
        <dbReference type="Pfam" id="PF01882"/>
    </source>
</evidence>
<feature type="domain" description="DUF58" evidence="1">
    <location>
        <begin position="52"/>
        <end position="264"/>
    </location>
</feature>